<comment type="similarity">
    <text evidence="12">Belongs to the phospholipase D family. Cardiolipin synthase subfamily.</text>
</comment>
<dbReference type="AlphaFoldDB" id="A0A2K1DWN3"/>
<dbReference type="InterPro" id="IPR030874">
    <property type="entry name" value="Cardiolipin_synth_Firmi"/>
</dbReference>
<sequence length="484" mass="55899">MIEFLKAHIWSILVGLNYLLALFAIVVILFKNINPTKTITYILVLVMLPFVGLLVYYFFGQEYRKSKIFNRKNILNKNIVKKLADEFHLKSKDMDRLDAFLDDKIKLVKLLYKSENTPITRFNEVTILKNGKEKFQYLFEDLKNAKHHIHLEYYIIKDDDIGGKLIDIICKKAESGVSVRLSFDDVGSKISSKSRKKMKQAGVEFHAFMPVLFPRFTGKLNYRNHRKIVVIDGEIGYVGGINVSDNYVNYKNGESFWRDTHVRIVGEAVKPLQVHFLMTWDFVSDSNLKITQKLFPENTIKTETAVQIAASGPDTDWANIMEAIFVAINTADDYVYITTPYFIPNEQIITALQVAAKSGIDVRLLIPKISDSWTAKHATNSYLEMLLEADVRIYRYEKGFIHAKTIVVDDVFSTIGTANLDYRSFNINFEINALIYNSKTSEELKNHFLEDLKNSEELTLKDWQERSTFTKVKEAYARLWSPLL</sequence>
<feature type="active site" evidence="12">
    <location>
        <position position="225"/>
    </location>
</feature>
<name>A0A2K1DWN3_9FLAO</name>
<dbReference type="EC" id="2.7.8.-" evidence="12 13"/>
<dbReference type="Gene3D" id="3.30.870.10">
    <property type="entry name" value="Endonuclease Chain A"/>
    <property type="match status" value="2"/>
</dbReference>
<feature type="active site" evidence="12">
    <location>
        <position position="409"/>
    </location>
</feature>
<proteinExistence type="inferred from homology"/>
<feature type="active site" evidence="12">
    <location>
        <position position="227"/>
    </location>
</feature>
<dbReference type="CDD" id="cd09110">
    <property type="entry name" value="PLDc_CLS_1"/>
    <property type="match status" value="1"/>
</dbReference>
<accession>A0A2K1DWN3</accession>
<dbReference type="GO" id="GO:0032049">
    <property type="term" value="P:cardiolipin biosynthetic process"/>
    <property type="evidence" value="ECO:0007669"/>
    <property type="project" value="UniProtKB-UniRule"/>
</dbReference>
<comment type="caution">
    <text evidence="15">The sequence shown here is derived from an EMBL/GenBank/DDBJ whole genome shotgun (WGS) entry which is preliminary data.</text>
</comment>
<feature type="active site" evidence="12">
    <location>
        <position position="404"/>
    </location>
</feature>
<dbReference type="Pfam" id="PF13091">
    <property type="entry name" value="PLDc_2"/>
    <property type="match status" value="2"/>
</dbReference>
<keyword evidence="7 12" id="KW-1133">Transmembrane helix</keyword>
<dbReference type="PROSITE" id="PS50035">
    <property type="entry name" value="PLD"/>
    <property type="match status" value="2"/>
</dbReference>
<dbReference type="PANTHER" id="PTHR21248">
    <property type="entry name" value="CARDIOLIPIN SYNTHASE"/>
    <property type="match status" value="1"/>
</dbReference>
<feature type="transmembrane region" description="Helical" evidence="12">
    <location>
        <begin position="39"/>
        <end position="59"/>
    </location>
</feature>
<keyword evidence="3 12" id="KW-0444">Lipid biosynthesis</keyword>
<evidence type="ECO:0000256" key="12">
    <source>
        <dbReference type="HAMAP-Rule" id="MF_01916"/>
    </source>
</evidence>
<gene>
    <name evidence="15" type="primary">cls</name>
    <name evidence="15" type="ORF">C1T31_11640</name>
</gene>
<dbReference type="HAMAP" id="MF_01916">
    <property type="entry name" value="Cardiolipin_synth_Cls"/>
    <property type="match status" value="1"/>
</dbReference>
<keyword evidence="6" id="KW-0677">Repeat</keyword>
<dbReference type="GO" id="GO:0005886">
    <property type="term" value="C:plasma membrane"/>
    <property type="evidence" value="ECO:0007669"/>
    <property type="project" value="UniProtKB-SubCell"/>
</dbReference>
<evidence type="ECO:0000256" key="13">
    <source>
        <dbReference type="NCBIfam" id="TIGR04265"/>
    </source>
</evidence>
<keyword evidence="2 12" id="KW-1003">Cell membrane</keyword>
<evidence type="ECO:0000256" key="8">
    <source>
        <dbReference type="ARBA" id="ARBA00023098"/>
    </source>
</evidence>
<keyword evidence="16" id="KW-1185">Reference proteome</keyword>
<evidence type="ECO:0000256" key="5">
    <source>
        <dbReference type="ARBA" id="ARBA00022692"/>
    </source>
</evidence>
<dbReference type="EMBL" id="POWF01000008">
    <property type="protein sequence ID" value="PNQ72438.1"/>
    <property type="molecule type" value="Genomic_DNA"/>
</dbReference>
<dbReference type="OrthoDB" id="9762009at2"/>
<evidence type="ECO:0000256" key="1">
    <source>
        <dbReference type="ARBA" id="ARBA00004651"/>
    </source>
</evidence>
<reference evidence="15 16" key="1">
    <citation type="submission" date="2018-01" db="EMBL/GenBank/DDBJ databases">
        <title>The draft genome of Hanstruepera neustonica JCM19743.</title>
        <authorList>
            <person name="He R.-H."/>
            <person name="Du Z.-J."/>
        </authorList>
    </citation>
    <scope>NUCLEOTIDE SEQUENCE [LARGE SCALE GENOMIC DNA]</scope>
    <source>
        <strain evidence="15 16">JCM19743</strain>
    </source>
</reference>
<dbReference type="InterPro" id="IPR025202">
    <property type="entry name" value="PLD-like_dom"/>
</dbReference>
<dbReference type="CDD" id="cd09112">
    <property type="entry name" value="PLDc_CLS_2"/>
    <property type="match status" value="1"/>
</dbReference>
<feature type="active site" evidence="12">
    <location>
        <position position="232"/>
    </location>
</feature>
<dbReference type="PANTHER" id="PTHR21248:SF22">
    <property type="entry name" value="PHOSPHOLIPASE D"/>
    <property type="match status" value="1"/>
</dbReference>
<dbReference type="InterPro" id="IPR022924">
    <property type="entry name" value="Cardiolipin_synthase"/>
</dbReference>
<dbReference type="SUPFAM" id="SSF56024">
    <property type="entry name" value="Phospholipase D/nuclease"/>
    <property type="match status" value="2"/>
</dbReference>
<keyword evidence="4 12" id="KW-0808">Transferase</keyword>
<comment type="catalytic activity">
    <reaction evidence="12">
        <text>2 a 1,2-diacyl-sn-glycero-3-phospho-(1'-sn-glycerol) = a cardiolipin + glycerol</text>
        <dbReference type="Rhea" id="RHEA:31451"/>
        <dbReference type="ChEBI" id="CHEBI:17754"/>
        <dbReference type="ChEBI" id="CHEBI:62237"/>
        <dbReference type="ChEBI" id="CHEBI:64716"/>
    </reaction>
</comment>
<evidence type="ECO:0000256" key="4">
    <source>
        <dbReference type="ARBA" id="ARBA00022679"/>
    </source>
</evidence>
<keyword evidence="11 12" id="KW-1208">Phospholipid metabolism</keyword>
<evidence type="ECO:0000259" key="14">
    <source>
        <dbReference type="PROSITE" id="PS50035"/>
    </source>
</evidence>
<keyword evidence="10 12" id="KW-0594">Phospholipid biosynthesis</keyword>
<dbReference type="InterPro" id="IPR001736">
    <property type="entry name" value="PLipase_D/transphosphatidylase"/>
</dbReference>
<keyword evidence="5 12" id="KW-0812">Transmembrane</keyword>
<dbReference type="InterPro" id="IPR027379">
    <property type="entry name" value="CLS_N"/>
</dbReference>
<evidence type="ECO:0000313" key="15">
    <source>
        <dbReference type="EMBL" id="PNQ72438.1"/>
    </source>
</evidence>
<dbReference type="SMART" id="SM00155">
    <property type="entry name" value="PLDc"/>
    <property type="match status" value="2"/>
</dbReference>
<dbReference type="Pfam" id="PF13396">
    <property type="entry name" value="PLDc_N"/>
    <property type="match status" value="1"/>
</dbReference>
<dbReference type="RefSeq" id="WP_103052682.1">
    <property type="nucleotide sequence ID" value="NZ_POWF01000008.1"/>
</dbReference>
<evidence type="ECO:0000313" key="16">
    <source>
        <dbReference type="Proteomes" id="UP000236641"/>
    </source>
</evidence>
<evidence type="ECO:0000256" key="10">
    <source>
        <dbReference type="ARBA" id="ARBA00023209"/>
    </source>
</evidence>
<feature type="domain" description="PLD phosphodiesterase" evidence="14">
    <location>
        <begin position="397"/>
        <end position="424"/>
    </location>
</feature>
<comment type="subcellular location">
    <subcellularLocation>
        <location evidence="1 12">Cell membrane</location>
        <topology evidence="1 12">Multi-pass membrane protein</topology>
    </subcellularLocation>
</comment>
<organism evidence="15 16">
    <name type="scientific">Hanstruepera neustonica</name>
    <dbReference type="NCBI Taxonomy" id="1445657"/>
    <lineage>
        <taxon>Bacteria</taxon>
        <taxon>Pseudomonadati</taxon>
        <taxon>Bacteroidota</taxon>
        <taxon>Flavobacteriia</taxon>
        <taxon>Flavobacteriales</taxon>
        <taxon>Flavobacteriaceae</taxon>
        <taxon>Hanstruepera</taxon>
    </lineage>
</organism>
<evidence type="ECO:0000256" key="3">
    <source>
        <dbReference type="ARBA" id="ARBA00022516"/>
    </source>
</evidence>
<keyword evidence="8 12" id="KW-0443">Lipid metabolism</keyword>
<keyword evidence="9 12" id="KW-0472">Membrane</keyword>
<dbReference type="GO" id="GO:0008808">
    <property type="term" value="F:cardiolipin synthase activity"/>
    <property type="evidence" value="ECO:0007669"/>
    <property type="project" value="UniProtKB-UniRule"/>
</dbReference>
<evidence type="ECO:0000256" key="11">
    <source>
        <dbReference type="ARBA" id="ARBA00023264"/>
    </source>
</evidence>
<evidence type="ECO:0000256" key="2">
    <source>
        <dbReference type="ARBA" id="ARBA00022475"/>
    </source>
</evidence>
<evidence type="ECO:0000256" key="7">
    <source>
        <dbReference type="ARBA" id="ARBA00022989"/>
    </source>
</evidence>
<protein>
    <recommendedName>
        <fullName evidence="12 13">Cardiolipin synthase</fullName>
        <shortName evidence="12">CL synthase</shortName>
        <ecNumber evidence="12 13">2.7.8.-</ecNumber>
    </recommendedName>
</protein>
<dbReference type="Proteomes" id="UP000236641">
    <property type="component" value="Unassembled WGS sequence"/>
</dbReference>
<evidence type="ECO:0000256" key="9">
    <source>
        <dbReference type="ARBA" id="ARBA00023136"/>
    </source>
</evidence>
<feature type="transmembrane region" description="Helical" evidence="12">
    <location>
        <begin position="12"/>
        <end position="33"/>
    </location>
</feature>
<evidence type="ECO:0000256" key="6">
    <source>
        <dbReference type="ARBA" id="ARBA00022737"/>
    </source>
</evidence>
<feature type="domain" description="PLD phosphodiesterase" evidence="14">
    <location>
        <begin position="220"/>
        <end position="247"/>
    </location>
</feature>
<dbReference type="NCBIfam" id="TIGR04265">
    <property type="entry name" value="bac_cardiolipin"/>
    <property type="match status" value="1"/>
</dbReference>
<feature type="active site" evidence="12">
    <location>
        <position position="402"/>
    </location>
</feature>
<comment type="function">
    <text evidence="12">Catalyzes the reversible phosphatidyl group transfer from one phosphatidylglycerol molecule to another to form cardiolipin (CL) (diphosphatidylglycerol) and glycerol.</text>
</comment>